<feature type="compositionally biased region" description="Basic and acidic residues" evidence="1">
    <location>
        <begin position="1"/>
        <end position="28"/>
    </location>
</feature>
<comment type="caution">
    <text evidence="2">The sequence shown here is derived from an EMBL/GenBank/DDBJ whole genome shotgun (WGS) entry which is preliminary data.</text>
</comment>
<gene>
    <name evidence="2" type="ORF">H9Q72_009339</name>
</gene>
<sequence>MANDDNTKKTQKDPENKDRDKDGHKPLISDHNPLAFEGSQDIIGQQQSGLVGRRTGQLALNEMCVTTGFKDKTKYSFSASTLDGAHEALDAIVSALKSALKPGDCLTCFITSINWKLQITAPSLYKHNMRMHTNSRSFNSIPQRRRQAVDERCSVT</sequence>
<evidence type="ECO:0000313" key="3">
    <source>
        <dbReference type="Proteomes" id="UP000750502"/>
    </source>
</evidence>
<organism evidence="2 3">
    <name type="scientific">Fusarium xylarioides</name>
    <dbReference type="NCBI Taxonomy" id="221167"/>
    <lineage>
        <taxon>Eukaryota</taxon>
        <taxon>Fungi</taxon>
        <taxon>Dikarya</taxon>
        <taxon>Ascomycota</taxon>
        <taxon>Pezizomycotina</taxon>
        <taxon>Sordariomycetes</taxon>
        <taxon>Hypocreomycetidae</taxon>
        <taxon>Hypocreales</taxon>
        <taxon>Nectriaceae</taxon>
        <taxon>Fusarium</taxon>
        <taxon>Fusarium fujikuroi species complex</taxon>
    </lineage>
</organism>
<keyword evidence="3" id="KW-1185">Reference proteome</keyword>
<name>A0A9P7HLN7_9HYPO</name>
<proteinExistence type="predicted"/>
<protein>
    <submittedName>
        <fullName evidence="2">Uncharacterized protein</fullName>
    </submittedName>
</protein>
<reference evidence="2" key="2">
    <citation type="submission" date="2020-10" db="EMBL/GenBank/DDBJ databases">
        <authorList>
            <person name="Peck L.D."/>
            <person name="Nowell R.W."/>
            <person name="Flood J."/>
            <person name="Ryan M.J."/>
            <person name="Barraclough T.G."/>
        </authorList>
    </citation>
    <scope>NUCLEOTIDE SEQUENCE</scope>
    <source>
        <strain evidence="2">IMI 127659i</strain>
    </source>
</reference>
<dbReference type="Proteomes" id="UP000750502">
    <property type="component" value="Unassembled WGS sequence"/>
</dbReference>
<accession>A0A9P7HLN7</accession>
<feature type="compositionally biased region" description="Basic and acidic residues" evidence="1">
    <location>
        <begin position="147"/>
        <end position="156"/>
    </location>
</feature>
<feature type="region of interest" description="Disordered" evidence="1">
    <location>
        <begin position="1"/>
        <end position="33"/>
    </location>
</feature>
<evidence type="ECO:0000256" key="1">
    <source>
        <dbReference type="SAM" id="MobiDB-lite"/>
    </source>
</evidence>
<feature type="region of interest" description="Disordered" evidence="1">
    <location>
        <begin position="136"/>
        <end position="156"/>
    </location>
</feature>
<dbReference type="AlphaFoldDB" id="A0A9P7HLN7"/>
<evidence type="ECO:0000313" key="2">
    <source>
        <dbReference type="EMBL" id="KAG5762557.1"/>
    </source>
</evidence>
<reference evidence="2" key="1">
    <citation type="journal article" date="2020" name="bioRxiv">
        <title>Historical genomics reveals the evolutionary mechanisms behind multiple outbreaks of the host-specific coffee wilt pathogen Fusarium xylarioides.</title>
        <authorList>
            <person name="Peck D."/>
            <person name="Nowell R.W."/>
            <person name="Flood J."/>
            <person name="Ryan M.J."/>
            <person name="Barraclough T.G."/>
        </authorList>
    </citation>
    <scope>NUCLEOTIDE SEQUENCE</scope>
    <source>
        <strain evidence="2">IMI 127659i</strain>
    </source>
</reference>
<dbReference type="EMBL" id="JADFTT010000366">
    <property type="protein sequence ID" value="KAG5762557.1"/>
    <property type="molecule type" value="Genomic_DNA"/>
</dbReference>